<dbReference type="AlphaFoldDB" id="A0A851HD69"/>
<dbReference type="RefSeq" id="WP_178734413.1">
    <property type="nucleotide sequence ID" value="NZ_JABUOH010000062.1"/>
</dbReference>
<proteinExistence type="predicted"/>
<organism evidence="1 2">
    <name type="scientific">Candidatus Phytoplasma pruni</name>
    <dbReference type="NCBI Taxonomy" id="479893"/>
    <lineage>
        <taxon>Bacteria</taxon>
        <taxon>Bacillati</taxon>
        <taxon>Mycoplasmatota</taxon>
        <taxon>Mollicutes</taxon>
        <taxon>Acholeplasmatales</taxon>
        <taxon>Acholeplasmataceae</taxon>
        <taxon>Candidatus Phytoplasma</taxon>
        <taxon>16SrIII (X-disease group)</taxon>
    </lineage>
</organism>
<reference evidence="1 2" key="1">
    <citation type="submission" date="2020-06" db="EMBL/GenBank/DDBJ databases">
        <title>Draft genome sequence of Candidatus Phytoplasma pruni (X-disease group, subgroup 16SrIII-B) strain ChTDIII from Argentina.</title>
        <authorList>
            <person name="Fernandez F.D."/>
            <person name="Zuebert C."/>
            <person name="Huettel B."/>
            <person name="Kube M."/>
            <person name="Conci L.R."/>
        </authorList>
    </citation>
    <scope>NUCLEOTIDE SEQUENCE [LARGE SCALE GENOMIC DNA]</scope>
    <source>
        <strain evidence="1 2">ChTDIII</strain>
    </source>
</reference>
<dbReference type="EMBL" id="JABUOH010000062">
    <property type="protein sequence ID" value="NWN46031.1"/>
    <property type="molecule type" value="Genomic_DNA"/>
</dbReference>
<name>A0A851HD69_9MOLU</name>
<protein>
    <submittedName>
        <fullName evidence="1">Uncharacterized protein</fullName>
    </submittedName>
</protein>
<keyword evidence="2" id="KW-1185">Reference proteome</keyword>
<dbReference type="Proteomes" id="UP000568109">
    <property type="component" value="Unassembled WGS sequence"/>
</dbReference>
<evidence type="ECO:0000313" key="2">
    <source>
        <dbReference type="Proteomes" id="UP000568109"/>
    </source>
</evidence>
<accession>A0A851HD69</accession>
<evidence type="ECO:0000313" key="1">
    <source>
        <dbReference type="EMBL" id="NWN46031.1"/>
    </source>
</evidence>
<comment type="caution">
    <text evidence="1">The sequence shown here is derived from an EMBL/GenBank/DDBJ whole genome shotgun (WGS) entry which is preliminary data.</text>
</comment>
<sequence length="413" mass="48319">MKKSKFCLKKVNLLFFISIVLFYCNSFSVYAIEKSQKKEEIELSALEVKNTRKTLDKKSSSANDEVISQQEKFDESAVIDVSFSLLENDYKKDSSKKHSFIGWKHDFGSLFSKKIRLFYNVAKVKTVPCASFQEWLNFKQLCFGLVDHHIPKVNLLFDLIDFSGIKEEFVDDKYDRIALETVDFYRLLKKEPALGCFYFKKNELKAIDSVNISFCNCKNTGYSLLELIHEIIHFRDNDLDTLKKHLVVYVQHLMEIVRGENSSEEVDLSIEQLLDKITTSTDMESLEQNLLFHLIKNLSHKYAPEKFSIHSTMENKKIKPSQEMKLALSFVPQHQTIGFLLKIKNDAEKNFYLYLYEIFNEEKDGPERLQFIDKVMISSIQKNKEMFFNHLSINVLKKKTLFVKGVSLFNTRI</sequence>
<gene>
    <name evidence="1" type="ORF">HR065_02965</name>
</gene>